<proteinExistence type="predicted"/>
<dbReference type="OrthoDB" id="9809023at2"/>
<dbReference type="InterPro" id="IPR036746">
    <property type="entry name" value="TT1725-like_sf"/>
</dbReference>
<dbReference type="KEGG" id="rher:EHE19_002715"/>
<dbReference type="AlphaFoldDB" id="A0A4V6ENS6"/>
<dbReference type="SUPFAM" id="SSF103007">
    <property type="entry name" value="Hypothetical protein TT1725"/>
    <property type="match status" value="1"/>
</dbReference>
<dbReference type="InterPro" id="IPR007546">
    <property type="entry name" value="DUF503"/>
</dbReference>
<gene>
    <name evidence="1" type="ORF">EHE19_002715</name>
</gene>
<protein>
    <submittedName>
        <fullName evidence="1">DUF503 domain-containing protein</fullName>
    </submittedName>
</protein>
<sequence length="93" mass="10659">MIVSSLRMKLYSPNCHSLKDKRMIVKSLINRTRNKFNVSIAEVEEQDYYQTIVIGVACVSSSRTQANAVLNEVMRFVEGNTDAEITDLLFEER</sequence>
<dbReference type="EMBL" id="CP061336">
    <property type="protein sequence ID" value="QNU67460.1"/>
    <property type="molecule type" value="Genomic_DNA"/>
</dbReference>
<dbReference type="RefSeq" id="WP_137697502.1">
    <property type="nucleotide sequence ID" value="NZ_CP061336.1"/>
</dbReference>
<dbReference type="Pfam" id="PF04456">
    <property type="entry name" value="DUF503"/>
    <property type="match status" value="1"/>
</dbReference>
<dbReference type="Proteomes" id="UP000306409">
    <property type="component" value="Chromosome"/>
</dbReference>
<evidence type="ECO:0000313" key="1">
    <source>
        <dbReference type="EMBL" id="QNU67460.1"/>
    </source>
</evidence>
<dbReference type="PANTHER" id="PTHR36441:SF1">
    <property type="entry name" value="DUF503 DOMAIN-CONTAINING PROTEIN"/>
    <property type="match status" value="1"/>
</dbReference>
<accession>A0A4V6ENS6</accession>
<reference evidence="1 2" key="1">
    <citation type="submission" date="2020-09" db="EMBL/GenBank/DDBJ databases">
        <title>Characterization and genome sequencing of Ruminiclostridium sp. nov. MA18.</title>
        <authorList>
            <person name="Rettenmaier R."/>
            <person name="Kowollik M.-L."/>
            <person name="Liebl W."/>
            <person name="Zverlov V."/>
        </authorList>
    </citation>
    <scope>NUCLEOTIDE SEQUENCE [LARGE SCALE GENOMIC DNA]</scope>
    <source>
        <strain evidence="1 2">MA18</strain>
    </source>
</reference>
<organism evidence="1 2">
    <name type="scientific">Ruminiclostridium herbifermentans</name>
    <dbReference type="NCBI Taxonomy" id="2488810"/>
    <lineage>
        <taxon>Bacteria</taxon>
        <taxon>Bacillati</taxon>
        <taxon>Bacillota</taxon>
        <taxon>Clostridia</taxon>
        <taxon>Eubacteriales</taxon>
        <taxon>Oscillospiraceae</taxon>
        <taxon>Ruminiclostridium</taxon>
    </lineage>
</organism>
<evidence type="ECO:0000313" key="2">
    <source>
        <dbReference type="Proteomes" id="UP000306409"/>
    </source>
</evidence>
<dbReference type="PANTHER" id="PTHR36441">
    <property type="entry name" value="HYPOTHETICAL CYTOSOLIC PROTEIN"/>
    <property type="match status" value="1"/>
</dbReference>
<keyword evidence="2" id="KW-1185">Reference proteome</keyword>
<dbReference type="Gene3D" id="3.30.70.1120">
    <property type="entry name" value="TT1725-like"/>
    <property type="match status" value="1"/>
</dbReference>
<name>A0A4V6ENS6_9FIRM</name>